<dbReference type="Gene3D" id="3.40.50.620">
    <property type="entry name" value="HUPs"/>
    <property type="match status" value="1"/>
</dbReference>
<evidence type="ECO:0000256" key="8">
    <source>
        <dbReference type="PIRNR" id="PIRNR006630"/>
    </source>
</evidence>
<comment type="function">
    <text evidence="7">Catalyzes the ATP-dependent amidation of deamido-NAD to form NAD. Uses L-glutamine as a nitrogen source.</text>
</comment>
<dbReference type="Pfam" id="PF02540">
    <property type="entry name" value="NAD_synthase"/>
    <property type="match status" value="1"/>
</dbReference>
<dbReference type="GO" id="GO:0003952">
    <property type="term" value="F:NAD+ synthase (glutamine-hydrolyzing) activity"/>
    <property type="evidence" value="ECO:0007669"/>
    <property type="project" value="UniProtKB-UniRule"/>
</dbReference>
<evidence type="ECO:0000256" key="5">
    <source>
        <dbReference type="ARBA" id="ARBA00022840"/>
    </source>
</evidence>
<dbReference type="Proteomes" id="UP000541185">
    <property type="component" value="Unassembled WGS sequence"/>
</dbReference>
<feature type="active site" description="For glutaminase activity" evidence="7">
    <location>
        <position position="121"/>
    </location>
</feature>
<evidence type="ECO:0000256" key="6">
    <source>
        <dbReference type="ARBA" id="ARBA00023027"/>
    </source>
</evidence>
<dbReference type="NCBIfam" id="NF010588">
    <property type="entry name" value="PRK13981.1"/>
    <property type="match status" value="1"/>
</dbReference>
<dbReference type="PROSITE" id="PS50263">
    <property type="entry name" value="CN_HYDROLASE"/>
    <property type="match status" value="1"/>
</dbReference>
<evidence type="ECO:0000256" key="3">
    <source>
        <dbReference type="ARBA" id="ARBA00022598"/>
    </source>
</evidence>
<keyword evidence="4 7" id="KW-0547">Nucleotide-binding</keyword>
<evidence type="ECO:0000256" key="2">
    <source>
        <dbReference type="ARBA" id="ARBA00007145"/>
    </source>
</evidence>
<dbReference type="CDD" id="cd00553">
    <property type="entry name" value="NAD_synthase"/>
    <property type="match status" value="1"/>
</dbReference>
<dbReference type="InterPro" id="IPR003010">
    <property type="entry name" value="C-N_Hydrolase"/>
</dbReference>
<feature type="binding site" evidence="7">
    <location>
        <begin position="297"/>
        <end position="304"/>
    </location>
    <ligand>
        <name>ATP</name>
        <dbReference type="ChEBI" id="CHEBI:30616"/>
    </ligand>
</feature>
<dbReference type="CDD" id="cd07570">
    <property type="entry name" value="GAT_Gln-NAD-synth"/>
    <property type="match status" value="1"/>
</dbReference>
<feature type="binding site" evidence="7">
    <location>
        <position position="127"/>
    </location>
    <ligand>
        <name>L-glutamine</name>
        <dbReference type="ChEBI" id="CHEBI:58359"/>
    </ligand>
</feature>
<keyword evidence="5 7" id="KW-0067">ATP-binding</keyword>
<dbReference type="AlphaFoldDB" id="A0A848H4Q6"/>
<feature type="binding site" evidence="7">
    <location>
        <position position="409"/>
    </location>
    <ligand>
        <name>deamido-NAD(+)</name>
        <dbReference type="ChEBI" id="CHEBI:58437"/>
        <note>ligand shared between two neighboring subunits</note>
    </ligand>
</feature>
<evidence type="ECO:0000259" key="10">
    <source>
        <dbReference type="PROSITE" id="PS50263"/>
    </source>
</evidence>
<keyword evidence="6 7" id="KW-0520">NAD</keyword>
<name>A0A848H4Q6_9BURK</name>
<dbReference type="UniPathway" id="UPA00253">
    <property type="reaction ID" value="UER00334"/>
</dbReference>
<comment type="similarity">
    <text evidence="9">Belongs to the NAD synthetase family.</text>
</comment>
<dbReference type="NCBIfam" id="TIGR00552">
    <property type="entry name" value="nadE"/>
    <property type="match status" value="1"/>
</dbReference>
<dbReference type="RefSeq" id="WP_169419608.1">
    <property type="nucleotide sequence ID" value="NZ_JABBFX010000001.1"/>
</dbReference>
<evidence type="ECO:0000256" key="9">
    <source>
        <dbReference type="RuleBase" id="RU003811"/>
    </source>
</evidence>
<dbReference type="Gene3D" id="3.60.110.10">
    <property type="entry name" value="Carbon-nitrogen hydrolase"/>
    <property type="match status" value="1"/>
</dbReference>
<feature type="binding site" evidence="7">
    <location>
        <position position="404"/>
    </location>
    <ligand>
        <name>ATP</name>
        <dbReference type="ChEBI" id="CHEBI:30616"/>
    </ligand>
</feature>
<dbReference type="InterPro" id="IPR014445">
    <property type="entry name" value="Gln-dep_NAD_synthase"/>
</dbReference>
<dbReference type="Pfam" id="PF00795">
    <property type="entry name" value="CN_hydrolase"/>
    <property type="match status" value="1"/>
</dbReference>
<dbReference type="PIRSF" id="PIRSF006630">
    <property type="entry name" value="NADS_GAT"/>
    <property type="match status" value="1"/>
</dbReference>
<dbReference type="GO" id="GO:0009435">
    <property type="term" value="P:NAD+ biosynthetic process"/>
    <property type="evidence" value="ECO:0007669"/>
    <property type="project" value="UniProtKB-UniRule"/>
</dbReference>
<dbReference type="GO" id="GO:0004359">
    <property type="term" value="F:glutaminase activity"/>
    <property type="evidence" value="ECO:0007669"/>
    <property type="project" value="InterPro"/>
</dbReference>
<dbReference type="SUPFAM" id="SSF56317">
    <property type="entry name" value="Carbon-nitrogen hydrolase"/>
    <property type="match status" value="1"/>
</dbReference>
<evidence type="ECO:0000256" key="1">
    <source>
        <dbReference type="ARBA" id="ARBA00005188"/>
    </source>
</evidence>
<evidence type="ECO:0000256" key="7">
    <source>
        <dbReference type="HAMAP-Rule" id="MF_02090"/>
    </source>
</evidence>
<feature type="binding site" evidence="7">
    <location>
        <position position="525"/>
    </location>
    <ligand>
        <name>deamido-NAD(+)</name>
        <dbReference type="ChEBI" id="CHEBI:58437"/>
        <note>ligand shared between two neighboring subunits</note>
    </ligand>
</feature>
<comment type="similarity">
    <text evidence="2 7 8">In the C-terminal section; belongs to the NAD synthetase family.</text>
</comment>
<comment type="caution">
    <text evidence="7">Lacks conserved residue(s) required for the propagation of feature annotation.</text>
</comment>
<protein>
    <recommendedName>
        <fullName evidence="7 8">Glutamine-dependent NAD(+) synthetase</fullName>
        <ecNumber evidence="7 8">6.3.5.1</ecNumber>
    </recommendedName>
    <alternativeName>
        <fullName evidence="7 8">NAD(+) synthase [glutamine-hydrolyzing]</fullName>
    </alternativeName>
</protein>
<dbReference type="InterPro" id="IPR022310">
    <property type="entry name" value="NAD/GMP_synthase"/>
</dbReference>
<dbReference type="PANTHER" id="PTHR23090:SF9">
    <property type="entry name" value="GLUTAMINE-DEPENDENT NAD(+) SYNTHETASE"/>
    <property type="match status" value="1"/>
</dbReference>
<sequence>MPLKICTAQLNVIVGDMAGNAQKIIAAARQAYEQGARLVLTPELSICGYPAEDLLLRPAFIDACDDAVKTVARELAGLKGLHVVVGHPHGGGIRGKSVQVQQRHNAASVLCEGRVLETYAKRELPNYQVFDEYRYFTRGHGSCVFQVEGISVGLLICEDAWFDEPAQLAREGGAQLLVVPNASPFHAGKSGERVARMADRARSVDLPLVYAHLVGGQDEVIFDGASFAVNADGQLAALAPAFVEDLFYVDAQEQGGRVTLSGPKASQPDGDAELWHALVLGVRDYIGKNGFPGVLLGLSGGIDSALVLAIAVDALGADKVRAVMMPSPYTAEISWTDAAEMSKRMNVRYDEISIKPMFESFKQALAGEFAGRAEDTTEENIQARIRGVLLMAMSNKFGSIVLTTGNKSEMATGYCTLYGDMAGGFAVIKDVLKTVVFRLARWRNANDPYGTGADPIPERIITRPPSAELRPDQTDQDSLPPYEVLDAILSRYMENDQGIEDIVAAGFERAVVERVARLIRINEYKRRQAPVGIRVTHRSFGKDWRYPITGKFRA</sequence>
<comment type="caution">
    <text evidence="11">The sequence shown here is derived from an EMBL/GenBank/DDBJ whole genome shotgun (WGS) entry which is preliminary data.</text>
</comment>
<dbReference type="GO" id="GO:0005524">
    <property type="term" value="F:ATP binding"/>
    <property type="evidence" value="ECO:0007669"/>
    <property type="project" value="UniProtKB-UniRule"/>
</dbReference>
<feature type="binding site" evidence="7">
    <location>
        <position position="380"/>
    </location>
    <ligand>
        <name>deamido-NAD(+)</name>
        <dbReference type="ChEBI" id="CHEBI:58437"/>
        <note>ligand shared between two neighboring subunits</note>
    </ligand>
</feature>
<gene>
    <name evidence="7" type="primary">nadE</name>
    <name evidence="11" type="ORF">HHL11_17460</name>
</gene>
<dbReference type="InterPro" id="IPR014729">
    <property type="entry name" value="Rossmann-like_a/b/a_fold"/>
</dbReference>
<dbReference type="GO" id="GO:0008795">
    <property type="term" value="F:NAD+ synthase activity"/>
    <property type="evidence" value="ECO:0007669"/>
    <property type="project" value="UniProtKB-UniRule"/>
</dbReference>
<feature type="active site" description="Nucleophile; for glutaminase activity" evidence="7">
    <location>
        <position position="157"/>
    </location>
</feature>
<feature type="domain" description="CN hydrolase" evidence="10">
    <location>
        <begin position="3"/>
        <end position="255"/>
    </location>
</feature>
<feature type="active site" description="Proton acceptor; for glutaminase activity" evidence="7">
    <location>
        <position position="43"/>
    </location>
</feature>
<feature type="binding site" evidence="7">
    <location>
        <position position="183"/>
    </location>
    <ligand>
        <name>L-glutamine</name>
        <dbReference type="ChEBI" id="CHEBI:58359"/>
    </ligand>
</feature>
<evidence type="ECO:0000313" key="12">
    <source>
        <dbReference type="Proteomes" id="UP000541185"/>
    </source>
</evidence>
<reference evidence="11 12" key="1">
    <citation type="submission" date="2020-04" db="EMBL/GenBank/DDBJ databases">
        <title>Ramlibacter sp. G-1-2-2 isolated from soil.</title>
        <authorList>
            <person name="Dahal R.H."/>
        </authorList>
    </citation>
    <scope>NUCLEOTIDE SEQUENCE [LARGE SCALE GENOMIC DNA]</scope>
    <source>
        <strain evidence="11 12">G-1-2-2</strain>
    </source>
</reference>
<feature type="binding site" evidence="7">
    <location>
        <position position="189"/>
    </location>
    <ligand>
        <name>L-glutamine</name>
        <dbReference type="ChEBI" id="CHEBI:58359"/>
    </ligand>
</feature>
<keyword evidence="3 7" id="KW-0436">Ligase</keyword>
<accession>A0A848H4Q6</accession>
<comment type="pathway">
    <text evidence="1 7 8">Cofactor biosynthesis; NAD(+) biosynthesis; NAD(+) from deamido-NAD(+) (L-Gln route): step 1/1.</text>
</comment>
<evidence type="ECO:0000256" key="4">
    <source>
        <dbReference type="ARBA" id="ARBA00022741"/>
    </source>
</evidence>
<dbReference type="InterPro" id="IPR036526">
    <property type="entry name" value="C-N_Hydrolase_sf"/>
</dbReference>
<proteinExistence type="inferred from homology"/>
<keyword evidence="12" id="KW-1185">Reference proteome</keyword>
<dbReference type="PANTHER" id="PTHR23090">
    <property type="entry name" value="NH 3 /GLUTAMINE-DEPENDENT NAD + SYNTHETASE"/>
    <property type="match status" value="1"/>
</dbReference>
<dbReference type="HAMAP" id="MF_02090">
    <property type="entry name" value="NadE_glutamine_dep"/>
    <property type="match status" value="1"/>
</dbReference>
<evidence type="ECO:0000313" key="11">
    <source>
        <dbReference type="EMBL" id="NML45544.1"/>
    </source>
</evidence>
<comment type="catalytic activity">
    <reaction evidence="7 8">
        <text>deamido-NAD(+) + L-glutamine + ATP + H2O = L-glutamate + AMP + diphosphate + NAD(+) + H(+)</text>
        <dbReference type="Rhea" id="RHEA:24384"/>
        <dbReference type="ChEBI" id="CHEBI:15377"/>
        <dbReference type="ChEBI" id="CHEBI:15378"/>
        <dbReference type="ChEBI" id="CHEBI:29985"/>
        <dbReference type="ChEBI" id="CHEBI:30616"/>
        <dbReference type="ChEBI" id="CHEBI:33019"/>
        <dbReference type="ChEBI" id="CHEBI:57540"/>
        <dbReference type="ChEBI" id="CHEBI:58359"/>
        <dbReference type="ChEBI" id="CHEBI:58437"/>
        <dbReference type="ChEBI" id="CHEBI:456215"/>
        <dbReference type="EC" id="6.3.5.1"/>
    </reaction>
</comment>
<dbReference type="FunFam" id="3.40.50.620:FF:000106">
    <property type="entry name" value="Glutamine-dependent NAD(+) synthetase"/>
    <property type="match status" value="1"/>
</dbReference>
<organism evidence="11 12">
    <name type="scientific">Ramlibacter agri</name>
    <dbReference type="NCBI Taxonomy" id="2728837"/>
    <lineage>
        <taxon>Bacteria</taxon>
        <taxon>Pseudomonadati</taxon>
        <taxon>Pseudomonadota</taxon>
        <taxon>Betaproteobacteria</taxon>
        <taxon>Burkholderiales</taxon>
        <taxon>Comamonadaceae</taxon>
        <taxon>Ramlibacter</taxon>
    </lineage>
</organism>
<dbReference type="SUPFAM" id="SSF52402">
    <property type="entry name" value="Adenine nucleotide alpha hydrolases-like"/>
    <property type="match status" value="1"/>
</dbReference>
<dbReference type="EC" id="6.3.5.1" evidence="7 8"/>
<dbReference type="GO" id="GO:0005737">
    <property type="term" value="C:cytoplasm"/>
    <property type="evidence" value="ECO:0007669"/>
    <property type="project" value="InterPro"/>
</dbReference>
<dbReference type="EMBL" id="JABBFX010000001">
    <property type="protein sequence ID" value="NML45544.1"/>
    <property type="molecule type" value="Genomic_DNA"/>
</dbReference>
<dbReference type="InterPro" id="IPR003694">
    <property type="entry name" value="NAD_synthase"/>
</dbReference>